<reference evidence="4" key="1">
    <citation type="submission" date="2018-07" db="EMBL/GenBank/DDBJ databases">
        <title>Annotation of Aphanomyces astaci genome assembly.</title>
        <authorList>
            <person name="Studholme D.J."/>
        </authorList>
    </citation>
    <scope>NUCLEOTIDE SEQUENCE [LARGE SCALE GENOMIC DNA]</scope>
    <source>
        <strain evidence="4">Pc</strain>
    </source>
</reference>
<dbReference type="PANTHER" id="PTHR21549:SF1">
    <property type="entry name" value="COILED-COIL DOMAIN-CONTAINING PROTEIN 148"/>
    <property type="match status" value="1"/>
</dbReference>
<feature type="region of interest" description="Disordered" evidence="3">
    <location>
        <begin position="373"/>
        <end position="429"/>
    </location>
</feature>
<dbReference type="InterPro" id="IPR039902">
    <property type="entry name" value="CCDC148/CCDC112"/>
</dbReference>
<keyword evidence="5" id="KW-1185">Reference proteome</keyword>
<name>A0A3R7WKT3_APHAT</name>
<sequence>MTGTVCTHQNAKKLVHRIRCPRYIETDDHKSILDRLGGVECPDVALKASLQVQLDAIHQRHSHELQQLHQTFLAQCGEPNATVAMSKTGGGSDHDHDHYIKLFKDCDPKGIRNDPFLSRVAAQLTNHNVDAIRHHDTWYRCVRRVATLKQDRLNEHARRIQSFLDEASAAMAAATAAAVSATTKDEEWAQRMADQALMHAKVERFKGKRDAKADMAAHQAEIARLEADAIQVAADRKRLKEHELKKKLLQDHSWQQVDMLAQDEATALKRAIEAEELKERDAVNAERVAFRVEEYERLRVLEAIKQETPYAEKLNQIERTRQPTVAFTANVDAIQDGLGVHETGLFPSHGYDTDKLFKDARFKLGLALRVRQEKKMKHGREKTLPKKPPLKKRKAMATDIKSKAVQRRSDKQPAGRPVPRTKKTEERSDLCNNENAFYLKLLMVSPTRTRPQLKTRKVPDRTNMRVPNKTRSRKHVVLGDECRVLSYDDDDSVEIARDHAPIHNRV</sequence>
<evidence type="ECO:0000256" key="1">
    <source>
        <dbReference type="ARBA" id="ARBA00023054"/>
    </source>
</evidence>
<comment type="caution">
    <text evidence="4">The sequence shown here is derived from an EMBL/GenBank/DDBJ whole genome shotgun (WGS) entry which is preliminary data.</text>
</comment>
<evidence type="ECO:0000256" key="3">
    <source>
        <dbReference type="SAM" id="MobiDB-lite"/>
    </source>
</evidence>
<organism evidence="4 5">
    <name type="scientific">Aphanomyces astaci</name>
    <name type="common">Crayfish plague agent</name>
    <dbReference type="NCBI Taxonomy" id="112090"/>
    <lineage>
        <taxon>Eukaryota</taxon>
        <taxon>Sar</taxon>
        <taxon>Stramenopiles</taxon>
        <taxon>Oomycota</taxon>
        <taxon>Saprolegniomycetes</taxon>
        <taxon>Saprolegniales</taxon>
        <taxon>Verrucalvaceae</taxon>
        <taxon>Aphanomyces</taxon>
    </lineage>
</organism>
<dbReference type="EMBL" id="MZMZ02001808">
    <property type="protein sequence ID" value="RQM28297.1"/>
    <property type="molecule type" value="Genomic_DNA"/>
</dbReference>
<dbReference type="VEuPathDB" id="FungiDB:H257_14205"/>
<dbReference type="VEuPathDB" id="FungiDB:H257_14208"/>
<dbReference type="AlphaFoldDB" id="A0A3R7WKT3"/>
<evidence type="ECO:0000256" key="2">
    <source>
        <dbReference type="SAM" id="Coils"/>
    </source>
</evidence>
<accession>A0A3R7WKT3</accession>
<protein>
    <submittedName>
        <fullName evidence="4">Uncharacterized protein</fullName>
    </submittedName>
</protein>
<feature type="coiled-coil region" evidence="2">
    <location>
        <begin position="208"/>
        <end position="242"/>
    </location>
</feature>
<evidence type="ECO:0000313" key="4">
    <source>
        <dbReference type="EMBL" id="RQM28297.1"/>
    </source>
</evidence>
<gene>
    <name evidence="4" type="ORF">B5M09_012665</name>
</gene>
<evidence type="ECO:0000313" key="5">
    <source>
        <dbReference type="Proteomes" id="UP000284702"/>
    </source>
</evidence>
<keyword evidence="1 2" id="KW-0175">Coiled coil</keyword>
<proteinExistence type="predicted"/>
<dbReference type="Proteomes" id="UP000284702">
    <property type="component" value="Unassembled WGS sequence"/>
</dbReference>
<dbReference type="PANTHER" id="PTHR21549">
    <property type="entry name" value="MUTATED IN BLADDER CANCER 1"/>
    <property type="match status" value="1"/>
</dbReference>